<organism evidence="1 2">
    <name type="scientific">Schistosoma japonicum</name>
    <name type="common">Blood fluke</name>
    <dbReference type="NCBI Taxonomy" id="6182"/>
    <lineage>
        <taxon>Eukaryota</taxon>
        <taxon>Metazoa</taxon>
        <taxon>Spiralia</taxon>
        <taxon>Lophotrochozoa</taxon>
        <taxon>Platyhelminthes</taxon>
        <taxon>Trematoda</taxon>
        <taxon>Digenea</taxon>
        <taxon>Strigeidida</taxon>
        <taxon>Schistosomatoidea</taxon>
        <taxon>Schistosomatidae</taxon>
        <taxon>Schistosoma</taxon>
    </lineage>
</organism>
<name>A0A4Z2CN87_SCHJA</name>
<comment type="caution">
    <text evidence="1">The sequence shown here is derived from an EMBL/GenBank/DDBJ whole genome shotgun (WGS) entry which is preliminary data.</text>
</comment>
<accession>A0A4Z2CN87</accession>
<reference evidence="1 2" key="1">
    <citation type="submission" date="2019-03" db="EMBL/GenBank/DDBJ databases">
        <title>An improved genome assembly of the fluke Schistosoma japonicum.</title>
        <authorList>
            <person name="Hu W."/>
            <person name="Luo F."/>
            <person name="Yin M."/>
            <person name="Mo X."/>
            <person name="Sun C."/>
            <person name="Wu Q."/>
            <person name="Zhu B."/>
            <person name="Xiang M."/>
            <person name="Wang J."/>
            <person name="Wang Y."/>
            <person name="Zhang T."/>
            <person name="Xu B."/>
            <person name="Zheng H."/>
            <person name="Feng Z."/>
        </authorList>
    </citation>
    <scope>NUCLEOTIDE SEQUENCE [LARGE SCALE GENOMIC DNA]</scope>
    <source>
        <strain evidence="1">HuSjv2</strain>
        <tissue evidence="1">Worms</tissue>
    </source>
</reference>
<evidence type="ECO:0000313" key="2">
    <source>
        <dbReference type="Proteomes" id="UP000311919"/>
    </source>
</evidence>
<dbReference type="AlphaFoldDB" id="A0A4Z2CN87"/>
<proteinExistence type="predicted"/>
<evidence type="ECO:0000313" key="1">
    <source>
        <dbReference type="EMBL" id="TNN05692.1"/>
    </source>
</evidence>
<gene>
    <name evidence="1" type="ORF">EWB00_009008</name>
</gene>
<protein>
    <submittedName>
        <fullName evidence="1">Uncharacterized protein</fullName>
    </submittedName>
</protein>
<sequence>MGKLLFVPVSILPSDGFFGARSSPPINAALNKVVHQTYKTTPDWFNSHYIVLGFGWTVSYLL</sequence>
<dbReference type="EMBL" id="SKCS01000509">
    <property type="protein sequence ID" value="TNN05692.1"/>
    <property type="molecule type" value="Genomic_DNA"/>
</dbReference>
<dbReference type="Proteomes" id="UP000311919">
    <property type="component" value="Unassembled WGS sequence"/>
</dbReference>
<keyword evidence="2" id="KW-1185">Reference proteome</keyword>